<name>A0ABP3EWL2_9ACTN</name>
<proteinExistence type="predicted"/>
<accession>A0ABP3EWL2</accession>
<evidence type="ECO:0000313" key="2">
    <source>
        <dbReference type="Proteomes" id="UP001501867"/>
    </source>
</evidence>
<organism evidence="1 2">
    <name type="scientific">Streptomyces polychromogenes</name>
    <dbReference type="NCBI Taxonomy" id="67342"/>
    <lineage>
        <taxon>Bacteria</taxon>
        <taxon>Bacillati</taxon>
        <taxon>Actinomycetota</taxon>
        <taxon>Actinomycetes</taxon>
        <taxon>Kitasatosporales</taxon>
        <taxon>Streptomycetaceae</taxon>
        <taxon>Streptomyces</taxon>
    </lineage>
</organism>
<dbReference type="Proteomes" id="UP001501867">
    <property type="component" value="Unassembled WGS sequence"/>
</dbReference>
<sequence>MTALCAEAPGRGLEGSMEDLSVNEELRRFARVYLDREVAYDDMSATREALEHFKPEWTDGVRQGLLAVLEGRRITAEDWESLTSVEFGTADALHVYLRDLYDFLFEGSDQQPVLPEG</sequence>
<evidence type="ECO:0008006" key="3">
    <source>
        <dbReference type="Google" id="ProtNLM"/>
    </source>
</evidence>
<protein>
    <recommendedName>
        <fullName evidence="3">CdiI immunity protein domain-containing protein</fullName>
    </recommendedName>
</protein>
<comment type="caution">
    <text evidence="1">The sequence shown here is derived from an EMBL/GenBank/DDBJ whole genome shotgun (WGS) entry which is preliminary data.</text>
</comment>
<dbReference type="EMBL" id="BAAABV010000014">
    <property type="protein sequence ID" value="GAA0281705.1"/>
    <property type="molecule type" value="Genomic_DNA"/>
</dbReference>
<gene>
    <name evidence="1" type="ORF">GCM10010302_19370</name>
</gene>
<reference evidence="2" key="1">
    <citation type="journal article" date="2019" name="Int. J. Syst. Evol. Microbiol.">
        <title>The Global Catalogue of Microorganisms (GCM) 10K type strain sequencing project: providing services to taxonomists for standard genome sequencing and annotation.</title>
        <authorList>
            <consortium name="The Broad Institute Genomics Platform"/>
            <consortium name="The Broad Institute Genome Sequencing Center for Infectious Disease"/>
            <person name="Wu L."/>
            <person name="Ma J."/>
        </authorList>
    </citation>
    <scope>NUCLEOTIDE SEQUENCE [LARGE SCALE GENOMIC DNA]</scope>
    <source>
        <strain evidence="2">JCM 4505</strain>
    </source>
</reference>
<evidence type="ECO:0000313" key="1">
    <source>
        <dbReference type="EMBL" id="GAA0281705.1"/>
    </source>
</evidence>
<keyword evidence="2" id="KW-1185">Reference proteome</keyword>